<reference evidence="2" key="1">
    <citation type="submission" date="2013-11" db="EMBL/GenBank/DDBJ databases">
        <title>Genome sequence of the fusiform rust pathogen reveals effectors for host alternation and coevolution with pine.</title>
        <authorList>
            <consortium name="DOE Joint Genome Institute"/>
            <person name="Smith K."/>
            <person name="Pendleton A."/>
            <person name="Kubisiak T."/>
            <person name="Anderson C."/>
            <person name="Salamov A."/>
            <person name="Aerts A."/>
            <person name="Riley R."/>
            <person name="Clum A."/>
            <person name="Lindquist E."/>
            <person name="Ence D."/>
            <person name="Campbell M."/>
            <person name="Kronenberg Z."/>
            <person name="Feau N."/>
            <person name="Dhillon B."/>
            <person name="Hamelin R."/>
            <person name="Burleigh J."/>
            <person name="Smith J."/>
            <person name="Yandell M."/>
            <person name="Nelson C."/>
            <person name="Grigoriev I."/>
            <person name="Davis J."/>
        </authorList>
    </citation>
    <scope>NUCLEOTIDE SEQUENCE</scope>
    <source>
        <strain evidence="2">G11</strain>
    </source>
</reference>
<gene>
    <name evidence="2" type="ORF">CROQUDRAFT_655981</name>
</gene>
<sequence>MDSLQPSLSQALPLRGYDAEQVLQAPFRAAALGIATFYKRAAENGRKAYSMGYAAALQDVLEYLQAGLDHGTDLPRPQGSEQRMALTIERVMDYIERRQDALRAESADSGEEEAGNNQPNTNSQPTQSTSSAASGSSSVASSVTVHNTQPKHQTQPSPPVSESTPQTNSSARKPASQTVSTSASTLAPQPGGSTRRTSPRRTAPPRPTPTPVTHSTTSLSPTLPSASQPVLPPLPLPPTIDYNFTPTAPLPPQFHLHHHSHPHITTPTSLSLGTRRIRGSGTTVEGRKGKAKERSERDKPVVGNNTSSINNSIVNIDIENRKRRFPIELSTVGSPTTNTSTKEEEEVGLDEVVMMDVETRPSKRLATRRLH</sequence>
<dbReference type="EMBL" id="MU167246">
    <property type="protein sequence ID" value="KAG0147595.1"/>
    <property type="molecule type" value="Genomic_DNA"/>
</dbReference>
<protein>
    <submittedName>
        <fullName evidence="2">Uncharacterized protein</fullName>
    </submittedName>
</protein>
<feature type="compositionally biased region" description="Low complexity" evidence="1">
    <location>
        <begin position="115"/>
        <end position="145"/>
    </location>
</feature>
<accession>A0A9P6TDD8</accession>
<feature type="compositionally biased region" description="Basic and acidic residues" evidence="1">
    <location>
        <begin position="285"/>
        <end position="300"/>
    </location>
</feature>
<dbReference type="PANTHER" id="PTHR38645:SF1">
    <property type="entry name" value="YALI0F12243P"/>
    <property type="match status" value="1"/>
</dbReference>
<evidence type="ECO:0000256" key="1">
    <source>
        <dbReference type="SAM" id="MobiDB-lite"/>
    </source>
</evidence>
<dbReference type="Proteomes" id="UP000886653">
    <property type="component" value="Unassembled WGS sequence"/>
</dbReference>
<keyword evidence="3" id="KW-1185">Reference proteome</keyword>
<organism evidence="2 3">
    <name type="scientific">Cronartium quercuum f. sp. fusiforme G11</name>
    <dbReference type="NCBI Taxonomy" id="708437"/>
    <lineage>
        <taxon>Eukaryota</taxon>
        <taxon>Fungi</taxon>
        <taxon>Dikarya</taxon>
        <taxon>Basidiomycota</taxon>
        <taxon>Pucciniomycotina</taxon>
        <taxon>Pucciniomycetes</taxon>
        <taxon>Pucciniales</taxon>
        <taxon>Coleosporiaceae</taxon>
        <taxon>Cronartium</taxon>
    </lineage>
</organism>
<comment type="caution">
    <text evidence="2">The sequence shown here is derived from an EMBL/GenBank/DDBJ whole genome shotgun (WGS) entry which is preliminary data.</text>
</comment>
<evidence type="ECO:0000313" key="2">
    <source>
        <dbReference type="EMBL" id="KAG0147595.1"/>
    </source>
</evidence>
<dbReference type="AlphaFoldDB" id="A0A9P6TDD8"/>
<feature type="region of interest" description="Disordered" evidence="1">
    <location>
        <begin position="251"/>
        <end position="306"/>
    </location>
</feature>
<feature type="region of interest" description="Disordered" evidence="1">
    <location>
        <begin position="101"/>
        <end position="234"/>
    </location>
</feature>
<evidence type="ECO:0000313" key="3">
    <source>
        <dbReference type="Proteomes" id="UP000886653"/>
    </source>
</evidence>
<dbReference type="OrthoDB" id="21418at2759"/>
<dbReference type="PANTHER" id="PTHR38645">
    <property type="entry name" value="CHROMOSOME 9, WHOLE GENOME SHOTGUN SEQUENCE"/>
    <property type="match status" value="1"/>
</dbReference>
<proteinExistence type="predicted"/>
<feature type="compositionally biased region" description="Low complexity" evidence="1">
    <location>
        <begin position="211"/>
        <end position="229"/>
    </location>
</feature>
<feature type="compositionally biased region" description="Polar residues" evidence="1">
    <location>
        <begin position="146"/>
        <end position="187"/>
    </location>
</feature>
<name>A0A9P6TDD8_9BASI</name>